<name>A0AAE3R3J2_9BACT</name>
<reference evidence="1" key="1">
    <citation type="submission" date="2023-05" db="EMBL/GenBank/DDBJ databases">
        <authorList>
            <person name="Zhang X."/>
        </authorList>
    </citation>
    <scope>NUCLEOTIDE SEQUENCE</scope>
    <source>
        <strain evidence="1">BD1B2-1</strain>
    </source>
</reference>
<dbReference type="AlphaFoldDB" id="A0AAE3R3J2"/>
<keyword evidence="2" id="KW-1185">Reference proteome</keyword>
<gene>
    <name evidence="1" type="ORF">QNI22_08630</name>
</gene>
<dbReference type="Proteomes" id="UP001232063">
    <property type="component" value="Unassembled WGS sequence"/>
</dbReference>
<dbReference type="EMBL" id="JASJOU010000002">
    <property type="protein sequence ID" value="MDJ1500709.1"/>
    <property type="molecule type" value="Genomic_DNA"/>
</dbReference>
<evidence type="ECO:0000313" key="1">
    <source>
        <dbReference type="EMBL" id="MDJ1500709.1"/>
    </source>
</evidence>
<comment type="caution">
    <text evidence="1">The sequence shown here is derived from an EMBL/GenBank/DDBJ whole genome shotgun (WGS) entry which is preliminary data.</text>
</comment>
<evidence type="ECO:0000313" key="2">
    <source>
        <dbReference type="Proteomes" id="UP001232063"/>
    </source>
</evidence>
<proteinExistence type="predicted"/>
<protein>
    <submittedName>
        <fullName evidence="1">Uncharacterized protein</fullName>
    </submittedName>
</protein>
<accession>A0AAE3R3J2</accession>
<sequence length="198" mass="23665">MRVLYLTVIYFEIMTCSWAQQVGEKKTVSQVKPVSNCKMTTTLFRQLVTYAGSDLLMAIPGSFEYTLINQKTFDRSFILYQMIVLDSLYMVDSSQTFEMRWINMTYRNKHRRELFGKCQLEVWSFKKESEAYKLFSILKTSEIGFRIAEICRYMRMGRNIFIFTSGQWSNYKTINRLMREIESKYSCMGQVEYDTFRK</sequence>
<dbReference type="RefSeq" id="WP_314510235.1">
    <property type="nucleotide sequence ID" value="NZ_JASJOU010000002.1"/>
</dbReference>
<organism evidence="1 2">
    <name type="scientific">Xanthocytophaga agilis</name>
    <dbReference type="NCBI Taxonomy" id="3048010"/>
    <lineage>
        <taxon>Bacteria</taxon>
        <taxon>Pseudomonadati</taxon>
        <taxon>Bacteroidota</taxon>
        <taxon>Cytophagia</taxon>
        <taxon>Cytophagales</taxon>
        <taxon>Rhodocytophagaceae</taxon>
        <taxon>Xanthocytophaga</taxon>
    </lineage>
</organism>